<keyword evidence="4 8" id="KW-0812">Transmembrane</keyword>
<feature type="transmembrane region" description="Helical" evidence="8">
    <location>
        <begin position="533"/>
        <end position="557"/>
    </location>
</feature>
<feature type="compositionally biased region" description="Basic and acidic residues" evidence="7">
    <location>
        <begin position="620"/>
        <end position="639"/>
    </location>
</feature>
<gene>
    <name evidence="10" type="ORF">IAA45_02415</name>
</gene>
<keyword evidence="5 8" id="KW-1133">Transmembrane helix</keyword>
<evidence type="ECO:0000256" key="1">
    <source>
        <dbReference type="ARBA" id="ARBA00004651"/>
    </source>
</evidence>
<name>A0A9D2B1Y6_9FIRM</name>
<evidence type="ECO:0000256" key="4">
    <source>
        <dbReference type="ARBA" id="ARBA00022692"/>
    </source>
</evidence>
<feature type="transmembrane region" description="Helical" evidence="8">
    <location>
        <begin position="397"/>
        <end position="418"/>
    </location>
</feature>
<feature type="transmembrane region" description="Helical" evidence="8">
    <location>
        <begin position="129"/>
        <end position="147"/>
    </location>
</feature>
<dbReference type="PANTHER" id="PTHR30252">
    <property type="entry name" value="INNER MEMBRANE PEPTIDE TRANSPORTER"/>
    <property type="match status" value="1"/>
</dbReference>
<feature type="transmembrane region" description="Helical" evidence="8">
    <location>
        <begin position="84"/>
        <end position="108"/>
    </location>
</feature>
<dbReference type="Proteomes" id="UP000886817">
    <property type="component" value="Unassembled WGS sequence"/>
</dbReference>
<feature type="transmembrane region" description="Helical" evidence="8">
    <location>
        <begin position="293"/>
        <end position="313"/>
    </location>
</feature>
<feature type="compositionally biased region" description="Acidic residues" evidence="7">
    <location>
        <begin position="595"/>
        <end position="607"/>
    </location>
</feature>
<evidence type="ECO:0000313" key="10">
    <source>
        <dbReference type="EMBL" id="HIX58552.1"/>
    </source>
</evidence>
<comment type="caution">
    <text evidence="10">The sequence shown here is derived from an EMBL/GenBank/DDBJ whole genome shotgun (WGS) entry which is preliminary data.</text>
</comment>
<dbReference type="EMBL" id="DXEX01000060">
    <property type="protein sequence ID" value="HIX58552.1"/>
    <property type="molecule type" value="Genomic_DNA"/>
</dbReference>
<keyword evidence="6 8" id="KW-0472">Membrane</keyword>
<feature type="transmembrane region" description="Helical" evidence="8">
    <location>
        <begin position="333"/>
        <end position="353"/>
    </location>
</feature>
<feature type="transmembrane region" description="Helical" evidence="8">
    <location>
        <begin position="172"/>
        <end position="191"/>
    </location>
</feature>
<dbReference type="AlphaFoldDB" id="A0A9D2B1Y6"/>
<feature type="compositionally biased region" description="Basic and acidic residues" evidence="7">
    <location>
        <begin position="576"/>
        <end position="594"/>
    </location>
</feature>
<evidence type="ECO:0000256" key="8">
    <source>
        <dbReference type="SAM" id="Phobius"/>
    </source>
</evidence>
<dbReference type="InterPro" id="IPR051605">
    <property type="entry name" value="CstA"/>
</dbReference>
<evidence type="ECO:0000313" key="11">
    <source>
        <dbReference type="Proteomes" id="UP000886817"/>
    </source>
</evidence>
<reference evidence="10" key="2">
    <citation type="submission" date="2021-04" db="EMBL/GenBank/DDBJ databases">
        <authorList>
            <person name="Gilroy R."/>
        </authorList>
    </citation>
    <scope>NUCLEOTIDE SEQUENCE</scope>
    <source>
        <strain evidence="10">ChiSjej1B19-8411</strain>
    </source>
</reference>
<dbReference type="PANTHER" id="PTHR30252:SF0">
    <property type="entry name" value="PEPTIDE TRANSPORTER CSTA"/>
    <property type="match status" value="1"/>
</dbReference>
<evidence type="ECO:0000259" key="9">
    <source>
        <dbReference type="Pfam" id="PF02554"/>
    </source>
</evidence>
<feature type="transmembrane region" description="Helical" evidence="8">
    <location>
        <begin position="439"/>
        <end position="461"/>
    </location>
</feature>
<comment type="similarity">
    <text evidence="2">Belongs to the peptide transporter carbon starvation (CstA) (TC 2.A.114) family.</text>
</comment>
<feature type="transmembrane region" description="Helical" evidence="8">
    <location>
        <begin position="467"/>
        <end position="484"/>
    </location>
</feature>
<reference evidence="10" key="1">
    <citation type="journal article" date="2021" name="PeerJ">
        <title>Extensive microbial diversity within the chicken gut microbiome revealed by metagenomics and culture.</title>
        <authorList>
            <person name="Gilroy R."/>
            <person name="Ravi A."/>
            <person name="Getino M."/>
            <person name="Pursley I."/>
            <person name="Horton D.L."/>
            <person name="Alikhan N.F."/>
            <person name="Baker D."/>
            <person name="Gharbi K."/>
            <person name="Hall N."/>
            <person name="Watson M."/>
            <person name="Adriaenssens E.M."/>
            <person name="Foster-Nyarko E."/>
            <person name="Jarju S."/>
            <person name="Secka A."/>
            <person name="Antonio M."/>
            <person name="Oren A."/>
            <person name="Chaudhuri R.R."/>
            <person name="La Ragione R."/>
            <person name="Hildebrand F."/>
            <person name="Pallen M.J."/>
        </authorList>
    </citation>
    <scope>NUCLEOTIDE SEQUENCE</scope>
    <source>
        <strain evidence="10">ChiSjej1B19-8411</strain>
    </source>
</reference>
<feature type="transmembrane region" description="Helical" evidence="8">
    <location>
        <begin position="253"/>
        <end position="273"/>
    </location>
</feature>
<sequence length="681" mass="74507">MSGIVILAVSAAILLLAYLVPGTRLAKRWGIYKETPGIGFRRRDDMDFIPVRTPVLLGHHFASVAGVGFLAGTIQAASFGWLPALLWILIGGIFIGALLDFSALFLSVRNQGKSVGTVMKQVVSGPSGVLVLVFSWLCLVVFSAYLLDMTGEIFAGVSVTENGELVRNAANGSVAMAAMLFLALAVMFGFINKARMNLAFTTGMGAILLAAAIGIGVVFPIFIEKRVWILLLLLYVFIAAVVPIWALLQPKNYLCSLLLFALMALAVVGICLGRPQMEIPAFTNWMTEEQDTIFPALFVFLAGASVSGVHGLIASGTTSKQIRKETQIKKVGYGSMLLVCFMCVIALVVVGSADLSGASLESLTGEDSAVFRVFARGVSHFFATVGLQRPAVSVVRIAVLLVVGTLCMTSLDTVVRVARYLFQELFTGKQEKKHVLNQVYAAAAITVAAIGVLSFGAYQVVWPLFDGANLLLAAMLLVGISCWMKSIGKKHKLYYLPIAFLVGVAWSNLGILFMENARMILGDGGQWTVTPVVQNLCILFMMLLSVAVLTDGIKVIFFGHEEAKVQGAEAEEQEQEEHGEKEDMHEHGASGEREDILDETASGEDTEQQERETSVNAAENKGREASGKDTDRLEREEEFRWEMEEWEIEFRQKQKERKERFLREQQEKFLQSEKEEKGDGE</sequence>
<evidence type="ECO:0000256" key="3">
    <source>
        <dbReference type="ARBA" id="ARBA00022475"/>
    </source>
</evidence>
<dbReference type="GO" id="GO:0009267">
    <property type="term" value="P:cellular response to starvation"/>
    <property type="evidence" value="ECO:0007669"/>
    <property type="project" value="InterPro"/>
</dbReference>
<accession>A0A9D2B1Y6</accession>
<evidence type="ECO:0000256" key="2">
    <source>
        <dbReference type="ARBA" id="ARBA00007755"/>
    </source>
</evidence>
<evidence type="ECO:0000256" key="7">
    <source>
        <dbReference type="SAM" id="MobiDB-lite"/>
    </source>
</evidence>
<comment type="subcellular location">
    <subcellularLocation>
        <location evidence="1">Cell membrane</location>
        <topology evidence="1">Multi-pass membrane protein</topology>
    </subcellularLocation>
</comment>
<evidence type="ECO:0000256" key="5">
    <source>
        <dbReference type="ARBA" id="ARBA00022989"/>
    </source>
</evidence>
<dbReference type="GO" id="GO:0005886">
    <property type="term" value="C:plasma membrane"/>
    <property type="evidence" value="ECO:0007669"/>
    <property type="project" value="UniProtKB-SubCell"/>
</dbReference>
<feature type="domain" description="CstA N-terminal" evidence="9">
    <location>
        <begin position="3"/>
        <end position="352"/>
    </location>
</feature>
<evidence type="ECO:0000256" key="6">
    <source>
        <dbReference type="ARBA" id="ARBA00023136"/>
    </source>
</evidence>
<dbReference type="InterPro" id="IPR003706">
    <property type="entry name" value="CstA_N"/>
</dbReference>
<proteinExistence type="inferred from homology"/>
<feature type="domain" description="CstA N-terminal" evidence="9">
    <location>
        <begin position="367"/>
        <end position="504"/>
    </location>
</feature>
<organism evidence="10 11">
    <name type="scientific">Candidatus Blautia gallistercoris</name>
    <dbReference type="NCBI Taxonomy" id="2838490"/>
    <lineage>
        <taxon>Bacteria</taxon>
        <taxon>Bacillati</taxon>
        <taxon>Bacillota</taxon>
        <taxon>Clostridia</taxon>
        <taxon>Lachnospirales</taxon>
        <taxon>Lachnospiraceae</taxon>
        <taxon>Blautia</taxon>
    </lineage>
</organism>
<protein>
    <submittedName>
        <fullName evidence="10">Carbon starvation protein A</fullName>
    </submittedName>
</protein>
<dbReference type="Pfam" id="PF02554">
    <property type="entry name" value="CstA"/>
    <property type="match status" value="2"/>
</dbReference>
<feature type="transmembrane region" description="Helical" evidence="8">
    <location>
        <begin position="198"/>
        <end position="222"/>
    </location>
</feature>
<keyword evidence="3" id="KW-1003">Cell membrane</keyword>
<feature type="transmembrane region" description="Helical" evidence="8">
    <location>
        <begin position="228"/>
        <end position="248"/>
    </location>
</feature>
<feature type="transmembrane region" description="Helical" evidence="8">
    <location>
        <begin position="493"/>
        <end position="513"/>
    </location>
</feature>
<feature type="region of interest" description="Disordered" evidence="7">
    <location>
        <begin position="567"/>
        <end position="639"/>
    </location>
</feature>